<evidence type="ECO:0000313" key="3">
    <source>
        <dbReference type="EMBL" id="KJP89965.1"/>
    </source>
</evidence>
<proteinExistence type="predicted"/>
<keyword evidence="2" id="KW-0472">Membrane</keyword>
<feature type="region of interest" description="Disordered" evidence="1">
    <location>
        <begin position="95"/>
        <end position="168"/>
    </location>
</feature>
<dbReference type="EMBL" id="KQ001647">
    <property type="protein sequence ID" value="KJP89965.1"/>
    <property type="molecule type" value="Genomic_DNA"/>
</dbReference>
<gene>
    <name evidence="3" type="ORF">AK88_00421</name>
</gene>
<evidence type="ECO:0000313" key="4">
    <source>
        <dbReference type="Proteomes" id="UP000054561"/>
    </source>
</evidence>
<keyword evidence="4" id="KW-1185">Reference proteome</keyword>
<sequence length="168" mass="18396">MAMHFSFLSLATDGIGLRKYKTLIVHISLMLSIITMCVSLALIIVASFLSRDEGTTYVDLNINEGDDTRTKTYVYIQKDTPSLALQLEGKKSSVSVEASMRENGGEESAEGAMKEARKGNNSSGQTMEDGEKVFVFDGDPQPLPKGNSKGDELNPTEKQNKVIRIVMN</sequence>
<dbReference type="OMA" id="YVYIQKD"/>
<name>A0A0D9QS81_PLAFR</name>
<dbReference type="Proteomes" id="UP000054561">
    <property type="component" value="Unassembled WGS sequence"/>
</dbReference>
<dbReference type="AlphaFoldDB" id="A0A0D9QS81"/>
<reference evidence="3 4" key="1">
    <citation type="submission" date="2014-03" db="EMBL/GenBank/DDBJ databases">
        <title>The Genome Sequence of Plasmodium fragile nilgiri.</title>
        <authorList>
            <consortium name="The Broad Institute Genomics Platform"/>
            <consortium name="The Broad Institute Genome Sequencing Center for Infectious Disease"/>
            <person name="Neafsey D."/>
            <person name="Duraisingh M."/>
            <person name="Young S.K."/>
            <person name="Zeng Q."/>
            <person name="Gargeya S."/>
            <person name="Abouelleil A."/>
            <person name="Alvarado L."/>
            <person name="Chapman S.B."/>
            <person name="Gainer-Dewar J."/>
            <person name="Goldberg J."/>
            <person name="Griggs A."/>
            <person name="Gujja S."/>
            <person name="Hansen M."/>
            <person name="Howarth C."/>
            <person name="Imamovic A."/>
            <person name="Larimer J."/>
            <person name="Pearson M."/>
            <person name="Poon T.W."/>
            <person name="Priest M."/>
            <person name="Roberts A."/>
            <person name="Saif S."/>
            <person name="Shea T."/>
            <person name="Sykes S."/>
            <person name="Wortman J."/>
            <person name="Nusbaum C."/>
            <person name="Birren B."/>
        </authorList>
    </citation>
    <scope>NUCLEOTIDE SEQUENCE [LARGE SCALE GENOMIC DNA]</scope>
    <source>
        <strain evidence="4">nilgiri</strain>
    </source>
</reference>
<keyword evidence="2" id="KW-1133">Transmembrane helix</keyword>
<feature type="transmembrane region" description="Helical" evidence="2">
    <location>
        <begin position="23"/>
        <end position="49"/>
    </location>
</feature>
<accession>A0A0D9QS81</accession>
<dbReference type="RefSeq" id="XP_012333495.1">
    <property type="nucleotide sequence ID" value="XM_012478072.1"/>
</dbReference>
<dbReference type="GeneID" id="24265735"/>
<evidence type="ECO:0000256" key="1">
    <source>
        <dbReference type="SAM" id="MobiDB-lite"/>
    </source>
</evidence>
<protein>
    <submittedName>
        <fullName evidence="3">Uncharacterized protein</fullName>
    </submittedName>
</protein>
<dbReference type="OrthoDB" id="372547at2759"/>
<keyword evidence="2" id="KW-0812">Transmembrane</keyword>
<organism evidence="3 4">
    <name type="scientific">Plasmodium fragile</name>
    <dbReference type="NCBI Taxonomy" id="5857"/>
    <lineage>
        <taxon>Eukaryota</taxon>
        <taxon>Sar</taxon>
        <taxon>Alveolata</taxon>
        <taxon>Apicomplexa</taxon>
        <taxon>Aconoidasida</taxon>
        <taxon>Haemosporida</taxon>
        <taxon>Plasmodiidae</taxon>
        <taxon>Plasmodium</taxon>
        <taxon>Plasmodium (Plasmodium)</taxon>
    </lineage>
</organism>
<evidence type="ECO:0000256" key="2">
    <source>
        <dbReference type="SAM" id="Phobius"/>
    </source>
</evidence>
<dbReference type="VEuPathDB" id="PlasmoDB:AK88_00421"/>